<feature type="transmembrane region" description="Helical" evidence="7">
    <location>
        <begin position="163"/>
        <end position="184"/>
    </location>
</feature>
<dbReference type="STRING" id="1851148.SMSP2_00335"/>
<sequence>MSRFLEGDIKGHLLRLTFPSIGGMFAIMAFNLTDTYFVSRLGTSALAAMGFTFPVVMAVGALSIGFSVGASSIVTRALGAGDRALARRTVADCLFITVLGTLLIGFIGFVFTRKLFIVLGAEGEELELVCQYMRIWFLGSLLAVLPAVIDGCLRATGDMFRPFIVMSTVAAFNIALDPVLIFGFEPLGIPAMGIRGAVWATLAARLIGTSLTFSFLHFHARMIDWSRPHIRELLKSWNRILQLGVPASINQAINPLLFGVLTRLASSVGGVKAVAAMASSTRIEGVMFLVSIAYSIALGPFTGHNYGARLLGRVKETRQLSNRFAFYYCIASCIFLFFTARTLAGIFSDDTEVIRLTKAYLLICVFGHAGVHAVMWNCQMLNTIGKTRKVLMINFFKVTLLLIPLSWLGGRIYGFVGLAAGLSVGNMLAGILAAKIARADLS</sequence>
<evidence type="ECO:0000256" key="7">
    <source>
        <dbReference type="SAM" id="Phobius"/>
    </source>
</evidence>
<dbReference type="RefSeq" id="WP_146682294.1">
    <property type="nucleotide sequence ID" value="NZ_CP019646.1"/>
</dbReference>
<dbReference type="PANTHER" id="PTHR43549">
    <property type="entry name" value="MULTIDRUG RESISTANCE PROTEIN YPNP-RELATED"/>
    <property type="match status" value="1"/>
</dbReference>
<feature type="transmembrane region" description="Helical" evidence="7">
    <location>
        <begin position="89"/>
        <end position="111"/>
    </location>
</feature>
<dbReference type="InterPro" id="IPR052031">
    <property type="entry name" value="Membrane_Transporter-Flippase"/>
</dbReference>
<evidence type="ECO:0000256" key="5">
    <source>
        <dbReference type="ARBA" id="ARBA00022989"/>
    </source>
</evidence>
<evidence type="ECO:0000256" key="1">
    <source>
        <dbReference type="ARBA" id="ARBA00004651"/>
    </source>
</evidence>
<keyword evidence="3" id="KW-1003">Cell membrane</keyword>
<comment type="subcellular location">
    <subcellularLocation>
        <location evidence="1">Cell membrane</location>
        <topology evidence="1">Multi-pass membrane protein</topology>
    </subcellularLocation>
</comment>
<feature type="transmembrane region" description="Helical" evidence="7">
    <location>
        <begin position="240"/>
        <end position="265"/>
    </location>
</feature>
<dbReference type="PIRSF" id="PIRSF006603">
    <property type="entry name" value="DinF"/>
    <property type="match status" value="1"/>
</dbReference>
<feature type="transmembrane region" description="Helical" evidence="7">
    <location>
        <begin position="285"/>
        <end position="303"/>
    </location>
</feature>
<dbReference type="InterPro" id="IPR002528">
    <property type="entry name" value="MATE_fam"/>
</dbReference>
<feature type="transmembrane region" description="Helical" evidence="7">
    <location>
        <begin position="196"/>
        <end position="219"/>
    </location>
</feature>
<dbReference type="AlphaFoldDB" id="A0A1Q2MBU1"/>
<feature type="transmembrane region" description="Helical" evidence="7">
    <location>
        <begin position="12"/>
        <end position="33"/>
    </location>
</feature>
<feature type="transmembrane region" description="Helical" evidence="7">
    <location>
        <begin position="324"/>
        <end position="347"/>
    </location>
</feature>
<dbReference type="GO" id="GO:0015297">
    <property type="term" value="F:antiporter activity"/>
    <property type="evidence" value="ECO:0007669"/>
    <property type="project" value="InterPro"/>
</dbReference>
<feature type="transmembrane region" description="Helical" evidence="7">
    <location>
        <begin position="359"/>
        <end position="378"/>
    </location>
</feature>
<evidence type="ECO:0000256" key="3">
    <source>
        <dbReference type="ARBA" id="ARBA00022475"/>
    </source>
</evidence>
<dbReference type="Pfam" id="PF01554">
    <property type="entry name" value="MatE"/>
    <property type="match status" value="2"/>
</dbReference>
<gene>
    <name evidence="8" type="primary">mepA</name>
    <name evidence="8" type="ORF">SMSP2_00335</name>
</gene>
<dbReference type="KEGG" id="pbas:SMSP2_00335"/>
<dbReference type="PANTHER" id="PTHR43549:SF3">
    <property type="entry name" value="MULTIDRUG RESISTANCE PROTEIN YPNP-RELATED"/>
    <property type="match status" value="1"/>
</dbReference>
<protein>
    <submittedName>
        <fullName evidence="8">Multi antimicrobial extrusion protein</fullName>
    </submittedName>
</protein>
<name>A0A1Q2MBU1_9BACT</name>
<keyword evidence="9" id="KW-1185">Reference proteome</keyword>
<evidence type="ECO:0000313" key="8">
    <source>
        <dbReference type="EMBL" id="AQQ69998.1"/>
    </source>
</evidence>
<dbReference type="OrthoDB" id="9806302at2"/>
<organism evidence="8 9">
    <name type="scientific">Limihaloglobus sulfuriphilus</name>
    <dbReference type="NCBI Taxonomy" id="1851148"/>
    <lineage>
        <taxon>Bacteria</taxon>
        <taxon>Pseudomonadati</taxon>
        <taxon>Planctomycetota</taxon>
        <taxon>Phycisphaerae</taxon>
        <taxon>Sedimentisphaerales</taxon>
        <taxon>Sedimentisphaeraceae</taxon>
        <taxon>Limihaloglobus</taxon>
    </lineage>
</organism>
<dbReference type="NCBIfam" id="TIGR00797">
    <property type="entry name" value="matE"/>
    <property type="match status" value="1"/>
</dbReference>
<evidence type="ECO:0000256" key="2">
    <source>
        <dbReference type="ARBA" id="ARBA00022448"/>
    </source>
</evidence>
<dbReference type="EMBL" id="CP019646">
    <property type="protein sequence ID" value="AQQ69998.1"/>
    <property type="molecule type" value="Genomic_DNA"/>
</dbReference>
<reference evidence="9" key="1">
    <citation type="submission" date="2017-02" db="EMBL/GenBank/DDBJ databases">
        <title>Comparative genomics and description of representatives of a novel lineage of planctomycetes thriving in anoxic sediments.</title>
        <authorList>
            <person name="Spring S."/>
            <person name="Bunk B."/>
            <person name="Sproer C."/>
        </authorList>
    </citation>
    <scope>NUCLEOTIDE SEQUENCE [LARGE SCALE GENOMIC DNA]</scope>
    <source>
        <strain evidence="9">SM-Chi-D1</strain>
    </source>
</reference>
<evidence type="ECO:0000256" key="6">
    <source>
        <dbReference type="ARBA" id="ARBA00023136"/>
    </source>
</evidence>
<evidence type="ECO:0000313" key="9">
    <source>
        <dbReference type="Proteomes" id="UP000188181"/>
    </source>
</evidence>
<dbReference type="Proteomes" id="UP000188181">
    <property type="component" value="Chromosome"/>
</dbReference>
<dbReference type="GO" id="GO:0005886">
    <property type="term" value="C:plasma membrane"/>
    <property type="evidence" value="ECO:0007669"/>
    <property type="project" value="UniProtKB-SubCell"/>
</dbReference>
<keyword evidence="4 7" id="KW-0812">Transmembrane</keyword>
<keyword evidence="2" id="KW-0813">Transport</keyword>
<feature type="transmembrane region" description="Helical" evidence="7">
    <location>
        <begin position="131"/>
        <end position="151"/>
    </location>
</feature>
<feature type="transmembrane region" description="Helical" evidence="7">
    <location>
        <begin position="45"/>
        <end position="68"/>
    </location>
</feature>
<keyword evidence="6 7" id="KW-0472">Membrane</keyword>
<evidence type="ECO:0000256" key="4">
    <source>
        <dbReference type="ARBA" id="ARBA00022692"/>
    </source>
</evidence>
<feature type="transmembrane region" description="Helical" evidence="7">
    <location>
        <begin position="390"/>
        <end position="407"/>
    </location>
</feature>
<feature type="transmembrane region" description="Helical" evidence="7">
    <location>
        <begin position="413"/>
        <end position="434"/>
    </location>
</feature>
<dbReference type="GO" id="GO:0042910">
    <property type="term" value="F:xenobiotic transmembrane transporter activity"/>
    <property type="evidence" value="ECO:0007669"/>
    <property type="project" value="InterPro"/>
</dbReference>
<proteinExistence type="predicted"/>
<keyword evidence="5 7" id="KW-1133">Transmembrane helix</keyword>
<accession>A0A1Q2MBU1</accession>
<dbReference type="InterPro" id="IPR048279">
    <property type="entry name" value="MdtK-like"/>
</dbReference>